<dbReference type="SUPFAM" id="SSF47384">
    <property type="entry name" value="Homodimeric domain of signal transducing histidine kinase"/>
    <property type="match status" value="1"/>
</dbReference>
<dbReference type="Pfam" id="PF08448">
    <property type="entry name" value="PAS_4"/>
    <property type="match status" value="2"/>
</dbReference>
<dbReference type="Pfam" id="PF00512">
    <property type="entry name" value="HisKA"/>
    <property type="match status" value="1"/>
</dbReference>
<dbReference type="InterPro" id="IPR000700">
    <property type="entry name" value="PAS-assoc_C"/>
</dbReference>
<evidence type="ECO:0000256" key="6">
    <source>
        <dbReference type="PROSITE-ProRule" id="PRU00169"/>
    </source>
</evidence>
<feature type="domain" description="Response regulatory" evidence="8">
    <location>
        <begin position="1088"/>
        <end position="1205"/>
    </location>
</feature>
<dbReference type="AlphaFoldDB" id="A0A511BT78"/>
<dbReference type="InterPro" id="IPR036097">
    <property type="entry name" value="HisK_dim/P_sf"/>
</dbReference>
<feature type="modified residue" description="4-aspartylphosphate" evidence="6">
    <location>
        <position position="1139"/>
    </location>
</feature>
<comment type="catalytic activity">
    <reaction evidence="1">
        <text>ATP + protein L-histidine = ADP + protein N-phospho-L-histidine.</text>
        <dbReference type="EC" id="2.7.13.3"/>
    </reaction>
</comment>
<accession>A0A511BT78</accession>
<evidence type="ECO:0000256" key="3">
    <source>
        <dbReference type="ARBA" id="ARBA00022553"/>
    </source>
</evidence>
<dbReference type="PROSITE" id="PS50113">
    <property type="entry name" value="PAC"/>
    <property type="match status" value="1"/>
</dbReference>
<dbReference type="InterPro" id="IPR029016">
    <property type="entry name" value="GAF-like_dom_sf"/>
</dbReference>
<evidence type="ECO:0000259" key="7">
    <source>
        <dbReference type="PROSITE" id="PS50109"/>
    </source>
</evidence>
<dbReference type="SUPFAM" id="SSF55874">
    <property type="entry name" value="ATPase domain of HSP90 chaperone/DNA topoisomerase II/histidine kinase"/>
    <property type="match status" value="1"/>
</dbReference>
<dbReference type="SMART" id="SM00388">
    <property type="entry name" value="HisKA"/>
    <property type="match status" value="1"/>
</dbReference>
<dbReference type="Gene3D" id="3.30.450.40">
    <property type="match status" value="1"/>
</dbReference>
<keyword evidence="3 6" id="KW-0597">Phosphoprotein</keyword>
<dbReference type="Gene3D" id="1.10.287.130">
    <property type="match status" value="1"/>
</dbReference>
<dbReference type="InterPro" id="IPR013655">
    <property type="entry name" value="PAS_fold_3"/>
</dbReference>
<evidence type="ECO:0000256" key="4">
    <source>
        <dbReference type="ARBA" id="ARBA00022679"/>
    </source>
</evidence>
<feature type="domain" description="PAS" evidence="9">
    <location>
        <begin position="724"/>
        <end position="779"/>
    </location>
</feature>
<dbReference type="SMART" id="SM00086">
    <property type="entry name" value="PAC"/>
    <property type="match status" value="3"/>
</dbReference>
<feature type="domain" description="PAC" evidence="10">
    <location>
        <begin position="356"/>
        <end position="408"/>
    </location>
</feature>
<dbReference type="EC" id="2.7.13.3" evidence="2"/>
<dbReference type="InterPro" id="IPR013656">
    <property type="entry name" value="PAS_4"/>
</dbReference>
<evidence type="ECO:0000259" key="9">
    <source>
        <dbReference type="PROSITE" id="PS50112"/>
    </source>
</evidence>
<dbReference type="PANTHER" id="PTHR43065:SF42">
    <property type="entry name" value="TWO-COMPONENT SENSOR PPRA"/>
    <property type="match status" value="1"/>
</dbReference>
<dbReference type="InterPro" id="IPR035965">
    <property type="entry name" value="PAS-like_dom_sf"/>
</dbReference>
<organism evidence="11 12">
    <name type="scientific">Swaminathania salitolerans</name>
    <dbReference type="NCBI Taxonomy" id="182838"/>
    <lineage>
        <taxon>Bacteria</taxon>
        <taxon>Pseudomonadati</taxon>
        <taxon>Pseudomonadota</taxon>
        <taxon>Alphaproteobacteria</taxon>
        <taxon>Acetobacterales</taxon>
        <taxon>Acetobacteraceae</taxon>
        <taxon>Swaminathania</taxon>
    </lineage>
</organism>
<evidence type="ECO:0000256" key="5">
    <source>
        <dbReference type="ARBA" id="ARBA00022777"/>
    </source>
</evidence>
<dbReference type="PANTHER" id="PTHR43065">
    <property type="entry name" value="SENSOR HISTIDINE KINASE"/>
    <property type="match status" value="1"/>
</dbReference>
<dbReference type="Gene3D" id="3.40.50.2300">
    <property type="match status" value="1"/>
</dbReference>
<dbReference type="CDD" id="cd00130">
    <property type="entry name" value="PAS"/>
    <property type="match status" value="3"/>
</dbReference>
<protein>
    <recommendedName>
        <fullName evidence="2">histidine kinase</fullName>
        <ecNumber evidence="2">2.7.13.3</ecNumber>
    </recommendedName>
</protein>
<keyword evidence="12" id="KW-1185">Reference proteome</keyword>
<proteinExistence type="predicted"/>
<dbReference type="SMART" id="SM00091">
    <property type="entry name" value="PAS"/>
    <property type="match status" value="3"/>
</dbReference>
<dbReference type="SUPFAM" id="SSF55781">
    <property type="entry name" value="GAF domain-like"/>
    <property type="match status" value="1"/>
</dbReference>
<dbReference type="InterPro" id="IPR003594">
    <property type="entry name" value="HATPase_dom"/>
</dbReference>
<keyword evidence="5" id="KW-0418">Kinase</keyword>
<dbReference type="Proteomes" id="UP000321405">
    <property type="component" value="Unassembled WGS sequence"/>
</dbReference>
<dbReference type="Pfam" id="PF02518">
    <property type="entry name" value="HATPase_c"/>
    <property type="match status" value="1"/>
</dbReference>
<dbReference type="SMART" id="SM00065">
    <property type="entry name" value="GAF"/>
    <property type="match status" value="1"/>
</dbReference>
<gene>
    <name evidence="11" type="ORF">SSA02_03310</name>
</gene>
<dbReference type="PROSITE" id="PS50112">
    <property type="entry name" value="PAS"/>
    <property type="match status" value="1"/>
</dbReference>
<dbReference type="GO" id="GO:0000155">
    <property type="term" value="F:phosphorelay sensor kinase activity"/>
    <property type="evidence" value="ECO:0007669"/>
    <property type="project" value="InterPro"/>
</dbReference>
<keyword evidence="4" id="KW-0808">Transferase</keyword>
<dbReference type="EMBL" id="BJVC01000001">
    <property type="protein sequence ID" value="GEL01168.1"/>
    <property type="molecule type" value="Genomic_DNA"/>
</dbReference>
<dbReference type="Pfam" id="PF00072">
    <property type="entry name" value="Response_reg"/>
    <property type="match status" value="1"/>
</dbReference>
<dbReference type="Gene3D" id="3.30.450.20">
    <property type="entry name" value="PAS domain"/>
    <property type="match status" value="3"/>
</dbReference>
<dbReference type="InterPro" id="IPR004358">
    <property type="entry name" value="Sig_transdc_His_kin-like_C"/>
</dbReference>
<evidence type="ECO:0000259" key="10">
    <source>
        <dbReference type="PROSITE" id="PS50113"/>
    </source>
</evidence>
<dbReference type="PROSITE" id="PS50110">
    <property type="entry name" value="RESPONSE_REGULATORY"/>
    <property type="match status" value="1"/>
</dbReference>
<dbReference type="CDD" id="cd00082">
    <property type="entry name" value="HisKA"/>
    <property type="match status" value="1"/>
</dbReference>
<dbReference type="InterPro" id="IPR001610">
    <property type="entry name" value="PAC"/>
</dbReference>
<evidence type="ECO:0000313" key="12">
    <source>
        <dbReference type="Proteomes" id="UP000321405"/>
    </source>
</evidence>
<dbReference type="PRINTS" id="PR00344">
    <property type="entry name" value="BCTRLSENSOR"/>
</dbReference>
<dbReference type="SMART" id="SM00387">
    <property type="entry name" value="HATPase_c"/>
    <property type="match status" value="1"/>
</dbReference>
<evidence type="ECO:0000313" key="11">
    <source>
        <dbReference type="EMBL" id="GEL01168.1"/>
    </source>
</evidence>
<dbReference type="PROSITE" id="PS50109">
    <property type="entry name" value="HIS_KIN"/>
    <property type="match status" value="1"/>
</dbReference>
<sequence length="1209" mass="132682">MAIVVTLRDSARTIEEVTDNPFPAAIRDTLECCFPGRTFCVFVTEGSALVPVPVSAGQPIPAALTRLNADITASHVPIEPCPIEPCAIEPCAGWSLLPCHEEAKDRSAGQIAGAIAIDTPPDTLSLRQCRILRAQGTLALGTLAPGTLAQGGVARDSLSVTYPKYAPPLDPERANLGFFLWDQRRGRMTGDPHMATLCGLDRAALREGISWSDFRQLIHRDERPGPDVSAVGWMTGIGPSGLRLVHADGRIVHVNMRVQPHGENCTGNLVDLGHEDRLALRTSQAFLNSMLVSANDCVKILDLEGIITFVNQGALLVLDLCSTAEMVGIFWPDVWQERGRALSLDAIAAARNGETSHFQSYLETRDGRMRLWDVIVTPIFGADGRPERILGVSRDMTIANQEHERLELALQAGTIVGMWLWDPRIRRITGDARMALTLGISPAGLNNGIDLTALLRRIDPEDRNRVRSALSRALRDRTRFHCEFRLLDDDARASHWVEANGACTYDKSGHISHFPGILLDIDAHKRQTLKREALVQLGEGLRALDSESEILSLCAKILGETIEADRAGFADVDCGRELAHVVDAWRRDASMADISGLYAFRAFGDYIDTLKRGEIVAIADVATHPLTSRQAESFAKLGIAALLNLPLMENGALQAVAIVHFDHRHRWDEITLAFVRTVADRSWAAIRQVRAQEALRLMNETLEELAIRRTRERDRLWAISADLLALTDQDGRLRYLNPSWERSFGRKVQEWSGSKFELFVHPADRPRAAEALRLLRENRLDQGVDLRFLHQNGTWHIFNWSGSREGDDIYLIGRDITDRIALEEQLRQSQKMEAVGQLTGGLAHDFNNILAGIGGALGLLSRRIEQGRLSGLDRYISAAQAATDRAAALTHRLLAFSRRQTLDPQPADINTLIVGMEDLIEGTVGPAIVLELALAPEIGLTLVDTNQLENALLNLSINARDAMPDGGHLQIATSAVLLGARQAREWGLRAGRYLVLTVTDTGVGMSSDIMDRAFDPFFTTKPIGKGTGLGLSMIYGFAQQSGGRVGIASTPGEGTTVQIWLPGHEAAIAPPQDMARRPCNDENLNRLQILLVDDEETLRFTVRETLQDWGAVVQDAADGATALAMLNDRERLFDLLITDVGLPGGLNGRQLADAARSLRPGLAVLFITGYAEQAIFDREGIPEKIHILPKPFTPQMLDEKLRGALRAGG</sequence>
<reference evidence="11 12" key="1">
    <citation type="submission" date="2019-07" db="EMBL/GenBank/DDBJ databases">
        <title>Whole genome shotgun sequence of Swaminathania salitolerans NBRC 104436.</title>
        <authorList>
            <person name="Hosoyama A."/>
            <person name="Uohara A."/>
            <person name="Ohji S."/>
            <person name="Ichikawa N."/>
        </authorList>
    </citation>
    <scope>NUCLEOTIDE SEQUENCE [LARGE SCALE GENOMIC DNA]</scope>
    <source>
        <strain evidence="11 12">NBRC 104436</strain>
    </source>
</reference>
<dbReference type="Pfam" id="PF08447">
    <property type="entry name" value="PAS_3"/>
    <property type="match status" value="1"/>
</dbReference>
<name>A0A511BT78_9PROT</name>
<feature type="domain" description="Histidine kinase" evidence="7">
    <location>
        <begin position="841"/>
        <end position="1065"/>
    </location>
</feature>
<dbReference type="NCBIfam" id="TIGR00229">
    <property type="entry name" value="sensory_box"/>
    <property type="match status" value="2"/>
</dbReference>
<dbReference type="Pfam" id="PF01590">
    <property type="entry name" value="GAF"/>
    <property type="match status" value="1"/>
</dbReference>
<dbReference type="SUPFAM" id="SSF55785">
    <property type="entry name" value="PYP-like sensor domain (PAS domain)"/>
    <property type="match status" value="3"/>
</dbReference>
<dbReference type="Gene3D" id="3.30.565.10">
    <property type="entry name" value="Histidine kinase-like ATPase, C-terminal domain"/>
    <property type="match status" value="1"/>
</dbReference>
<evidence type="ECO:0000259" key="8">
    <source>
        <dbReference type="PROSITE" id="PS50110"/>
    </source>
</evidence>
<dbReference type="InterPro" id="IPR003661">
    <property type="entry name" value="HisK_dim/P_dom"/>
</dbReference>
<evidence type="ECO:0000256" key="2">
    <source>
        <dbReference type="ARBA" id="ARBA00012438"/>
    </source>
</evidence>
<dbReference type="InterPro" id="IPR011006">
    <property type="entry name" value="CheY-like_superfamily"/>
</dbReference>
<dbReference type="InterPro" id="IPR003018">
    <property type="entry name" value="GAF"/>
</dbReference>
<evidence type="ECO:0000256" key="1">
    <source>
        <dbReference type="ARBA" id="ARBA00000085"/>
    </source>
</evidence>
<dbReference type="InterPro" id="IPR036890">
    <property type="entry name" value="HATPase_C_sf"/>
</dbReference>
<dbReference type="InterPro" id="IPR001789">
    <property type="entry name" value="Sig_transdc_resp-reg_receiver"/>
</dbReference>
<dbReference type="SMART" id="SM00448">
    <property type="entry name" value="REC"/>
    <property type="match status" value="1"/>
</dbReference>
<dbReference type="InterPro" id="IPR000014">
    <property type="entry name" value="PAS"/>
</dbReference>
<dbReference type="SUPFAM" id="SSF52172">
    <property type="entry name" value="CheY-like"/>
    <property type="match status" value="1"/>
</dbReference>
<dbReference type="InterPro" id="IPR005467">
    <property type="entry name" value="His_kinase_dom"/>
</dbReference>
<comment type="caution">
    <text evidence="11">The sequence shown here is derived from an EMBL/GenBank/DDBJ whole genome shotgun (WGS) entry which is preliminary data.</text>
</comment>